<name>A0A173YVV1_9FIRM</name>
<dbReference type="EMBL" id="BSCI01000001">
    <property type="protein sequence ID" value="GLG85617.1"/>
    <property type="molecule type" value="Genomic_DNA"/>
</dbReference>
<organism evidence="2 4">
    <name type="scientific">Coprococcus comes</name>
    <dbReference type="NCBI Taxonomy" id="410072"/>
    <lineage>
        <taxon>Bacteria</taxon>
        <taxon>Bacillati</taxon>
        <taxon>Bacillota</taxon>
        <taxon>Clostridia</taxon>
        <taxon>Lachnospirales</taxon>
        <taxon>Lachnospiraceae</taxon>
        <taxon>Coprococcus</taxon>
    </lineage>
</organism>
<protein>
    <submittedName>
        <fullName evidence="2">Uncharacterized protein</fullName>
    </submittedName>
</protein>
<evidence type="ECO:0000313" key="4">
    <source>
        <dbReference type="Proteomes" id="UP001145109"/>
    </source>
</evidence>
<dbReference type="Proteomes" id="UP001145109">
    <property type="component" value="Unassembled WGS sequence"/>
</dbReference>
<dbReference type="AlphaFoldDB" id="A0A173YVV1"/>
<reference evidence="1 3" key="1">
    <citation type="submission" date="2015-09" db="EMBL/GenBank/DDBJ databases">
        <authorList>
            <consortium name="Pathogen Informatics"/>
        </authorList>
    </citation>
    <scope>NUCLEOTIDE SEQUENCE [LARGE SCALE GENOMIC DNA]</scope>
    <source>
        <strain evidence="1 3">2789STDY5834962</strain>
    </source>
</reference>
<gene>
    <name evidence="2" type="ORF">comes_01620</name>
    <name evidence="1" type="ORF">ERS852574_00110</name>
</gene>
<reference evidence="2" key="2">
    <citation type="submission" date="2022-09" db="EMBL/GenBank/DDBJ databases">
        <title>Draft genome sequence of Coprococcus comes strain 31264.</title>
        <authorList>
            <person name="Atsushi H."/>
            <person name="Moriya O."/>
            <person name="Mitsuo S."/>
        </authorList>
    </citation>
    <scope>NUCLEOTIDE SEQUENCE</scope>
    <source>
        <strain evidence="2">JCM 31264</strain>
    </source>
</reference>
<evidence type="ECO:0000313" key="2">
    <source>
        <dbReference type="EMBL" id="GLG85617.1"/>
    </source>
</evidence>
<proteinExistence type="predicted"/>
<dbReference type="GeneID" id="92826078"/>
<reference evidence="2" key="3">
    <citation type="submission" date="2022-11" db="EMBL/GenBank/DDBJ databases">
        <title>Draft genome sequence of Coprococcus comes strain 31264.</title>
        <authorList>
            <person name="Hisatomi A."/>
            <person name="Ohkuma M."/>
            <person name="Sakamoto M."/>
        </authorList>
    </citation>
    <scope>NUCLEOTIDE SEQUENCE</scope>
    <source>
        <strain evidence="2">JCM 31264</strain>
    </source>
</reference>
<dbReference type="RefSeq" id="WP_022219980.1">
    <property type="nucleotide sequence ID" value="NZ_BSCI01000001.1"/>
</dbReference>
<evidence type="ECO:0000313" key="3">
    <source>
        <dbReference type="Proteomes" id="UP000095727"/>
    </source>
</evidence>
<dbReference type="EMBL" id="CYXR01000001">
    <property type="protein sequence ID" value="CUM69961.1"/>
    <property type="molecule type" value="Genomic_DNA"/>
</dbReference>
<accession>A0A173YVV1</accession>
<dbReference type="Proteomes" id="UP000095727">
    <property type="component" value="Unassembled WGS sequence"/>
</dbReference>
<sequence>MEERDDLEQMAFIQKWNDGKAEREKKREQMWNGILEKAGIKKEEK</sequence>
<evidence type="ECO:0000313" key="1">
    <source>
        <dbReference type="EMBL" id="CUM69961.1"/>
    </source>
</evidence>